<dbReference type="InterPro" id="IPR001478">
    <property type="entry name" value="PDZ"/>
</dbReference>
<dbReference type="PANTHER" id="PTHR32060:SF30">
    <property type="entry name" value="CARBOXY-TERMINAL PROCESSING PROTEASE CTPA"/>
    <property type="match status" value="1"/>
</dbReference>
<dbReference type="KEGG" id="gaw:V144x_38850"/>
<evidence type="ECO:0000259" key="8">
    <source>
        <dbReference type="PROSITE" id="PS50106"/>
    </source>
</evidence>
<reference evidence="9 10" key="1">
    <citation type="submission" date="2019-03" db="EMBL/GenBank/DDBJ databases">
        <title>Deep-cultivation of Planctomycetes and their phenomic and genomic characterization uncovers novel biology.</title>
        <authorList>
            <person name="Wiegand S."/>
            <person name="Jogler M."/>
            <person name="Boedeker C."/>
            <person name="Pinto D."/>
            <person name="Vollmers J."/>
            <person name="Rivas-Marin E."/>
            <person name="Kohn T."/>
            <person name="Peeters S.H."/>
            <person name="Heuer A."/>
            <person name="Rast P."/>
            <person name="Oberbeckmann S."/>
            <person name="Bunk B."/>
            <person name="Jeske O."/>
            <person name="Meyerdierks A."/>
            <person name="Storesund J.E."/>
            <person name="Kallscheuer N."/>
            <person name="Luecker S."/>
            <person name="Lage O.M."/>
            <person name="Pohl T."/>
            <person name="Merkel B.J."/>
            <person name="Hornburger P."/>
            <person name="Mueller R.-W."/>
            <person name="Bruemmer F."/>
            <person name="Labrenz M."/>
            <person name="Spormann A.M."/>
            <person name="Op den Camp H."/>
            <person name="Overmann J."/>
            <person name="Amann R."/>
            <person name="Jetten M.S.M."/>
            <person name="Mascher T."/>
            <person name="Medema M.H."/>
            <person name="Devos D.P."/>
            <person name="Kaster A.-K."/>
            <person name="Ovreas L."/>
            <person name="Rohde M."/>
            <person name="Galperin M.Y."/>
            <person name="Jogler C."/>
        </authorList>
    </citation>
    <scope>NUCLEOTIDE SEQUENCE [LARGE SCALE GENOMIC DNA]</scope>
    <source>
        <strain evidence="9 10">V144</strain>
    </source>
</reference>
<dbReference type="Pfam" id="PF03572">
    <property type="entry name" value="Peptidase_S41"/>
    <property type="match status" value="1"/>
</dbReference>
<dbReference type="EMBL" id="CP037920">
    <property type="protein sequence ID" value="QDT98399.1"/>
    <property type="molecule type" value="Genomic_DNA"/>
</dbReference>
<evidence type="ECO:0000256" key="3">
    <source>
        <dbReference type="ARBA" id="ARBA00022801"/>
    </source>
</evidence>
<keyword evidence="4 5" id="KW-0720">Serine protease</keyword>
<comment type="similarity">
    <text evidence="1 5">Belongs to the peptidase S41A family.</text>
</comment>
<dbReference type="Gene3D" id="3.90.226.10">
    <property type="entry name" value="2-enoyl-CoA Hydratase, Chain A, domain 1"/>
    <property type="match status" value="1"/>
</dbReference>
<dbReference type="CDD" id="cd07560">
    <property type="entry name" value="Peptidase_S41_CPP"/>
    <property type="match status" value="1"/>
</dbReference>
<dbReference type="Gene3D" id="2.30.42.10">
    <property type="match status" value="1"/>
</dbReference>
<dbReference type="SUPFAM" id="SSF52096">
    <property type="entry name" value="ClpP/crotonase"/>
    <property type="match status" value="1"/>
</dbReference>
<keyword evidence="2 5" id="KW-0645">Protease</keyword>
<dbReference type="InterPro" id="IPR029045">
    <property type="entry name" value="ClpP/crotonase-like_dom_sf"/>
</dbReference>
<dbReference type="Gene3D" id="3.30.750.44">
    <property type="match status" value="1"/>
</dbReference>
<dbReference type="GO" id="GO:0007165">
    <property type="term" value="P:signal transduction"/>
    <property type="evidence" value="ECO:0007669"/>
    <property type="project" value="TreeGrafter"/>
</dbReference>
<dbReference type="GO" id="GO:0030288">
    <property type="term" value="C:outer membrane-bounded periplasmic space"/>
    <property type="evidence" value="ECO:0007669"/>
    <property type="project" value="TreeGrafter"/>
</dbReference>
<dbReference type="InterPro" id="IPR005151">
    <property type="entry name" value="Tail-specific_protease"/>
</dbReference>
<accession>A0A517VZI2</accession>
<evidence type="ECO:0000256" key="2">
    <source>
        <dbReference type="ARBA" id="ARBA00022670"/>
    </source>
</evidence>
<evidence type="ECO:0000256" key="1">
    <source>
        <dbReference type="ARBA" id="ARBA00009179"/>
    </source>
</evidence>
<dbReference type="SUPFAM" id="SSF50156">
    <property type="entry name" value="PDZ domain-like"/>
    <property type="match status" value="1"/>
</dbReference>
<dbReference type="InterPro" id="IPR041489">
    <property type="entry name" value="PDZ_6"/>
</dbReference>
<dbReference type="CDD" id="cd06782">
    <property type="entry name" value="cpPDZ_CPP-like"/>
    <property type="match status" value="1"/>
</dbReference>
<feature type="chain" id="PRO_5021700772" evidence="7">
    <location>
        <begin position="28"/>
        <end position="478"/>
    </location>
</feature>
<dbReference type="FunFam" id="2.30.42.10:FF:000063">
    <property type="entry name" value="Peptidase, S41 family"/>
    <property type="match status" value="1"/>
</dbReference>
<dbReference type="InterPro" id="IPR036034">
    <property type="entry name" value="PDZ_sf"/>
</dbReference>
<dbReference type="InterPro" id="IPR004447">
    <property type="entry name" value="Peptidase_S41A"/>
</dbReference>
<gene>
    <name evidence="9" type="primary">ctpA_2</name>
    <name evidence="9" type="ORF">V144x_38850</name>
</gene>
<dbReference type="GO" id="GO:0004252">
    <property type="term" value="F:serine-type endopeptidase activity"/>
    <property type="evidence" value="ECO:0007669"/>
    <property type="project" value="UniProtKB-EC"/>
</dbReference>
<evidence type="ECO:0000313" key="9">
    <source>
        <dbReference type="EMBL" id="QDT98399.1"/>
    </source>
</evidence>
<dbReference type="PANTHER" id="PTHR32060">
    <property type="entry name" value="TAIL-SPECIFIC PROTEASE"/>
    <property type="match status" value="1"/>
</dbReference>
<dbReference type="AlphaFoldDB" id="A0A517VZI2"/>
<evidence type="ECO:0000313" key="10">
    <source>
        <dbReference type="Proteomes" id="UP000318704"/>
    </source>
</evidence>
<feature type="signal peptide" evidence="7">
    <location>
        <begin position="1"/>
        <end position="27"/>
    </location>
</feature>
<proteinExistence type="inferred from homology"/>
<name>A0A517VZI2_9PLAN</name>
<dbReference type="Proteomes" id="UP000318704">
    <property type="component" value="Chromosome"/>
</dbReference>
<organism evidence="9 10">
    <name type="scientific">Gimesia aquarii</name>
    <dbReference type="NCBI Taxonomy" id="2527964"/>
    <lineage>
        <taxon>Bacteria</taxon>
        <taxon>Pseudomonadati</taxon>
        <taxon>Planctomycetota</taxon>
        <taxon>Planctomycetia</taxon>
        <taxon>Planctomycetales</taxon>
        <taxon>Planctomycetaceae</taxon>
        <taxon>Gimesia</taxon>
    </lineage>
</organism>
<dbReference type="EC" id="3.4.21.102" evidence="9"/>
<feature type="domain" description="PDZ" evidence="8">
    <location>
        <begin position="94"/>
        <end position="162"/>
    </location>
</feature>
<dbReference type="NCBIfam" id="TIGR00225">
    <property type="entry name" value="prc"/>
    <property type="match status" value="1"/>
</dbReference>
<dbReference type="RefSeq" id="WP_144987018.1">
    <property type="nucleotide sequence ID" value="NZ_CP037920.1"/>
</dbReference>
<dbReference type="PROSITE" id="PS50106">
    <property type="entry name" value="PDZ"/>
    <property type="match status" value="1"/>
</dbReference>
<dbReference type="SMART" id="SM00228">
    <property type="entry name" value="PDZ"/>
    <property type="match status" value="1"/>
</dbReference>
<dbReference type="GO" id="GO:0006508">
    <property type="term" value="P:proteolysis"/>
    <property type="evidence" value="ECO:0007669"/>
    <property type="project" value="UniProtKB-KW"/>
</dbReference>
<protein>
    <submittedName>
        <fullName evidence="9">Carboxy-terminal processing protease CtpA</fullName>
        <ecNumber evidence="9">3.4.21.102</ecNumber>
    </submittedName>
</protein>
<sequence precursor="true">MQKFRLTSSFLLLALFISSVFSPSTYADETEKKKNKDEDYYQMMKLFADTYEQIERNYVKDVDRRVLLEAAIRGMVKELDQYSNYISPKDLSRFNQVVEQEFGGIGIQVHIDEENNRRLTVMTPLPGTPAYKAGVRAGDVIDSIEGKSTKGFTLSQAIKTLKGRAGEKVNLTVIHKGTNKPIPLTITREIIHVATVLGDTYKKDNAWDYMINKKDKIGYIRLTHFSRHSAEELKAAIDDLVKQGMKGLVLDLRFNPGGLLSQATEISDMFIESGKIVSTQGRNSRNRKWEATKEGTYSDFPMAVLVNRFSASASEIVSACLQDHKRAMIVGERTWGKGSVQNVIELEEGDSALKLTTASYHRPSGKNIHRFPGSKDADVWGVTPDKGYRLRLKDEELEQLGIYRRNRDILDHSAKLDEEFKDKQLELALKYIKTSLSDESKPAPKSEAKKPAAKEAKPAKKAAGVEQVPQAKIIIGTT</sequence>
<keyword evidence="7" id="KW-0732">Signal</keyword>
<dbReference type="InterPro" id="IPR055210">
    <property type="entry name" value="CtpA/B_N"/>
</dbReference>
<evidence type="ECO:0000256" key="7">
    <source>
        <dbReference type="SAM" id="SignalP"/>
    </source>
</evidence>
<dbReference type="Pfam" id="PF17820">
    <property type="entry name" value="PDZ_6"/>
    <property type="match status" value="1"/>
</dbReference>
<evidence type="ECO:0000256" key="5">
    <source>
        <dbReference type="RuleBase" id="RU004404"/>
    </source>
</evidence>
<evidence type="ECO:0000256" key="4">
    <source>
        <dbReference type="ARBA" id="ARBA00022825"/>
    </source>
</evidence>
<dbReference type="Pfam" id="PF22694">
    <property type="entry name" value="CtpB_N-like"/>
    <property type="match status" value="1"/>
</dbReference>
<keyword evidence="3 5" id="KW-0378">Hydrolase</keyword>
<feature type="compositionally biased region" description="Basic and acidic residues" evidence="6">
    <location>
        <begin position="436"/>
        <end position="458"/>
    </location>
</feature>
<dbReference type="SMART" id="SM00245">
    <property type="entry name" value="TSPc"/>
    <property type="match status" value="1"/>
</dbReference>
<evidence type="ECO:0000256" key="6">
    <source>
        <dbReference type="SAM" id="MobiDB-lite"/>
    </source>
</evidence>
<feature type="region of interest" description="Disordered" evidence="6">
    <location>
        <begin position="436"/>
        <end position="466"/>
    </location>
</feature>